<dbReference type="InterPro" id="IPR041522">
    <property type="entry name" value="CdaR_GGDEF"/>
</dbReference>
<name>A0ABP8DRN5_9ACTN</name>
<feature type="domain" description="CdaR GGDEF-like" evidence="3">
    <location>
        <begin position="200"/>
        <end position="302"/>
    </location>
</feature>
<evidence type="ECO:0000259" key="3">
    <source>
        <dbReference type="Pfam" id="PF17853"/>
    </source>
</evidence>
<keyword evidence="5" id="KW-1185">Reference proteome</keyword>
<sequence length="413" mass="45010">MPVQFVTTVVLVLWEPPSPRVRELIRMGAEFALNPPPEWLAELDEATLSGADMRAIAADPVLAAGTRRTNRSNLLFWAAANVREPGAQVQPNLGEAPLATARDLVRRGLDESALDAYRIGQGVALRLWLRVAFSLTTDPDELRELVEVSCRSISTFVDDTVAAISAQMRAERAELRRGTHAERREVVALLLDGAPIGRQHAEARLGYRLSRTHTAAVIWSDEHSQDLGELDRAADALAAAADEPRPLTVLASAATRWVWVHGRPDAAALHPAPGVRIAIGSTAADLDGFRRSHLDAITTQRMLARLASTQQVATHDEVELVALVTQDRERAEEFVARTLGDLRSAPPEIPDAVRVFLAEQGNATRAAARLFTHRNTLLRRLSRADALLPRPLAANGLNIGVALEILRWSGGRS</sequence>
<accession>A0ABP8DRN5</accession>
<dbReference type="Gene3D" id="1.10.10.2840">
    <property type="entry name" value="PucR C-terminal helix-turn-helix domain"/>
    <property type="match status" value="1"/>
</dbReference>
<dbReference type="InterPro" id="IPR051448">
    <property type="entry name" value="CdaR-like_regulators"/>
</dbReference>
<evidence type="ECO:0000313" key="4">
    <source>
        <dbReference type="EMBL" id="GAA4262631.1"/>
    </source>
</evidence>
<dbReference type="Pfam" id="PF17853">
    <property type="entry name" value="GGDEF_2"/>
    <property type="match status" value="1"/>
</dbReference>
<protein>
    <submittedName>
        <fullName evidence="4">PucR family transcriptional regulator</fullName>
    </submittedName>
</protein>
<evidence type="ECO:0000256" key="1">
    <source>
        <dbReference type="ARBA" id="ARBA00006754"/>
    </source>
</evidence>
<evidence type="ECO:0000313" key="5">
    <source>
        <dbReference type="Proteomes" id="UP001500620"/>
    </source>
</evidence>
<dbReference type="PANTHER" id="PTHR33744">
    <property type="entry name" value="CARBOHYDRATE DIACID REGULATOR"/>
    <property type="match status" value="1"/>
</dbReference>
<comment type="caution">
    <text evidence="4">The sequence shown here is derived from an EMBL/GenBank/DDBJ whole genome shotgun (WGS) entry which is preliminary data.</text>
</comment>
<dbReference type="InterPro" id="IPR025736">
    <property type="entry name" value="PucR_C-HTH_dom"/>
</dbReference>
<reference evidence="5" key="1">
    <citation type="journal article" date="2019" name="Int. J. Syst. Evol. Microbiol.">
        <title>The Global Catalogue of Microorganisms (GCM) 10K type strain sequencing project: providing services to taxonomists for standard genome sequencing and annotation.</title>
        <authorList>
            <consortium name="The Broad Institute Genomics Platform"/>
            <consortium name="The Broad Institute Genome Sequencing Center for Infectious Disease"/>
            <person name="Wu L."/>
            <person name="Ma J."/>
        </authorList>
    </citation>
    <scope>NUCLEOTIDE SEQUENCE [LARGE SCALE GENOMIC DNA]</scope>
    <source>
        <strain evidence="5">JCM 17441</strain>
    </source>
</reference>
<dbReference type="PANTHER" id="PTHR33744:SF1">
    <property type="entry name" value="DNA-BINDING TRANSCRIPTIONAL ACTIVATOR ADER"/>
    <property type="match status" value="1"/>
</dbReference>
<dbReference type="Proteomes" id="UP001500620">
    <property type="component" value="Unassembled WGS sequence"/>
</dbReference>
<gene>
    <name evidence="4" type="ORF">GCM10022255_100070</name>
</gene>
<organism evidence="4 5">
    <name type="scientific">Dactylosporangium darangshiense</name>
    <dbReference type="NCBI Taxonomy" id="579108"/>
    <lineage>
        <taxon>Bacteria</taxon>
        <taxon>Bacillati</taxon>
        <taxon>Actinomycetota</taxon>
        <taxon>Actinomycetes</taxon>
        <taxon>Micromonosporales</taxon>
        <taxon>Micromonosporaceae</taxon>
        <taxon>Dactylosporangium</taxon>
    </lineage>
</organism>
<dbReference type="EMBL" id="BAABAT010000053">
    <property type="protein sequence ID" value="GAA4262631.1"/>
    <property type="molecule type" value="Genomic_DNA"/>
</dbReference>
<evidence type="ECO:0000259" key="2">
    <source>
        <dbReference type="Pfam" id="PF13556"/>
    </source>
</evidence>
<comment type="similarity">
    <text evidence="1">Belongs to the CdaR family.</text>
</comment>
<dbReference type="Pfam" id="PF13556">
    <property type="entry name" value="HTH_30"/>
    <property type="match status" value="1"/>
</dbReference>
<dbReference type="InterPro" id="IPR042070">
    <property type="entry name" value="PucR_C-HTH_sf"/>
</dbReference>
<proteinExistence type="inferred from homology"/>
<feature type="domain" description="PucR C-terminal helix-turn-helix" evidence="2">
    <location>
        <begin position="353"/>
        <end position="403"/>
    </location>
</feature>